<evidence type="ECO:0000313" key="2">
    <source>
        <dbReference type="EMBL" id="TQJ08364.1"/>
    </source>
</evidence>
<evidence type="ECO:0000256" key="1">
    <source>
        <dbReference type="SAM" id="Phobius"/>
    </source>
</evidence>
<sequence length="308" mass="31042">MSTPPPTGPPPELPPGAADRLAALLREAAGRDDALPPPVADRLEGTLAALAHDRAVADTRVRELLAAEPVPALPAEVDAQVAAALAAAAAERGSEPRHIDDLAVRRLRSALAADDAGPLPADVEQRIVAALVAEGMPAPTPVAPAPHRRHLRLPAWTPERSRPRWVLVLAAAAAVVVLAGLGSVVVRAVRGSTPDESVAAISVGTSQHRYDAASLGAQARRLLDTPGTGASGGEAAAGPLATRAGVDACLRGLGLQGASAVAVDLATYDGRPAAVLVVTAGGRTSAWVVARSCSAQDPGTVRGDVPVP</sequence>
<dbReference type="OrthoDB" id="4861979at2"/>
<accession>A0A542DZJ3</accession>
<proteinExistence type="predicted"/>
<dbReference type="Proteomes" id="UP000317893">
    <property type="component" value="Unassembled WGS sequence"/>
</dbReference>
<keyword evidence="1" id="KW-0472">Membrane</keyword>
<comment type="caution">
    <text evidence="2">The sequence shown here is derived from an EMBL/GenBank/DDBJ whole genome shotgun (WGS) entry which is preliminary data.</text>
</comment>
<gene>
    <name evidence="2" type="ORF">FB458_1452</name>
</gene>
<dbReference type="AlphaFoldDB" id="A0A542DZJ3"/>
<dbReference type="RefSeq" id="WP_141847889.1">
    <property type="nucleotide sequence ID" value="NZ_BAAAPR010000004.1"/>
</dbReference>
<feature type="transmembrane region" description="Helical" evidence="1">
    <location>
        <begin position="165"/>
        <end position="186"/>
    </location>
</feature>
<reference evidence="2 3" key="1">
    <citation type="submission" date="2019-06" db="EMBL/GenBank/DDBJ databases">
        <title>Sequencing the genomes of 1000 actinobacteria strains.</title>
        <authorList>
            <person name="Klenk H.-P."/>
        </authorList>
    </citation>
    <scope>NUCLEOTIDE SEQUENCE [LARGE SCALE GENOMIC DNA]</scope>
    <source>
        <strain evidence="2 3">DSM 18607</strain>
    </source>
</reference>
<organism evidence="2 3">
    <name type="scientific">Lapillicoccus jejuensis</name>
    <dbReference type="NCBI Taxonomy" id="402171"/>
    <lineage>
        <taxon>Bacteria</taxon>
        <taxon>Bacillati</taxon>
        <taxon>Actinomycetota</taxon>
        <taxon>Actinomycetes</taxon>
        <taxon>Micrococcales</taxon>
        <taxon>Intrasporangiaceae</taxon>
        <taxon>Lapillicoccus</taxon>
    </lineage>
</organism>
<dbReference type="EMBL" id="VFMN01000001">
    <property type="protein sequence ID" value="TQJ08364.1"/>
    <property type="molecule type" value="Genomic_DNA"/>
</dbReference>
<protein>
    <submittedName>
        <fullName evidence="2">Uncharacterized protein</fullName>
    </submittedName>
</protein>
<name>A0A542DZJ3_9MICO</name>
<evidence type="ECO:0000313" key="3">
    <source>
        <dbReference type="Proteomes" id="UP000317893"/>
    </source>
</evidence>
<keyword evidence="3" id="KW-1185">Reference proteome</keyword>
<keyword evidence="1" id="KW-0812">Transmembrane</keyword>
<keyword evidence="1" id="KW-1133">Transmembrane helix</keyword>